<evidence type="ECO:0000313" key="2">
    <source>
        <dbReference type="Proteomes" id="UP001163223"/>
    </source>
</evidence>
<proteinExistence type="predicted"/>
<accession>A0ACD4NJ04</accession>
<dbReference type="Proteomes" id="UP001163223">
    <property type="component" value="Chromosome"/>
</dbReference>
<reference evidence="1" key="1">
    <citation type="submission" date="2022-11" db="EMBL/GenBank/DDBJ databases">
        <title>beta-Carotene-producing bacterium, Jeongeuplla avenae sp. nov., alleviates the salt stress of Arabidopsis seedlings.</title>
        <authorList>
            <person name="Jiang L."/>
            <person name="Lee J."/>
        </authorList>
    </citation>
    <scope>NUCLEOTIDE SEQUENCE</scope>
    <source>
        <strain evidence="1">DY_R2A_6</strain>
    </source>
</reference>
<dbReference type="EMBL" id="CP113520">
    <property type="protein sequence ID" value="WAJ26817.1"/>
    <property type="molecule type" value="Genomic_DNA"/>
</dbReference>
<organism evidence="1 2">
    <name type="scientific">Antarcticirhabdus aurantiaca</name>
    <dbReference type="NCBI Taxonomy" id="2606717"/>
    <lineage>
        <taxon>Bacteria</taxon>
        <taxon>Pseudomonadati</taxon>
        <taxon>Pseudomonadota</taxon>
        <taxon>Alphaproteobacteria</taxon>
        <taxon>Hyphomicrobiales</taxon>
        <taxon>Aurantimonadaceae</taxon>
        <taxon>Antarcticirhabdus</taxon>
    </lineage>
</organism>
<sequence length="85" mass="9572">MATKTVYMAQGFEKKGKGFRPGTPFPFKTADDARRRAERGRDNFNAKIVGFIALQMDLDDESGELQNEPVLLAKFGELPKEFSDE</sequence>
<name>A0ACD4NJ04_9HYPH</name>
<keyword evidence="2" id="KW-1185">Reference proteome</keyword>
<protein>
    <submittedName>
        <fullName evidence="1">Uncharacterized protein</fullName>
    </submittedName>
</protein>
<gene>
    <name evidence="1" type="ORF">OXU80_18375</name>
</gene>
<evidence type="ECO:0000313" key="1">
    <source>
        <dbReference type="EMBL" id="WAJ26817.1"/>
    </source>
</evidence>